<evidence type="ECO:0000256" key="1">
    <source>
        <dbReference type="ARBA" id="ARBA00004651"/>
    </source>
</evidence>
<evidence type="ECO:0000313" key="9">
    <source>
        <dbReference type="Proteomes" id="UP000630353"/>
    </source>
</evidence>
<feature type="transmembrane region" description="Helical" evidence="6">
    <location>
        <begin position="275"/>
        <end position="302"/>
    </location>
</feature>
<gene>
    <name evidence="8" type="ORF">GCM10017083_05800</name>
</gene>
<evidence type="ECO:0000259" key="7">
    <source>
        <dbReference type="Pfam" id="PF02687"/>
    </source>
</evidence>
<feature type="transmembrane region" description="Helical" evidence="6">
    <location>
        <begin position="168"/>
        <end position="191"/>
    </location>
</feature>
<keyword evidence="8" id="KW-0131">Cell cycle</keyword>
<comment type="caution">
    <text evidence="8">The sequence shown here is derived from an EMBL/GenBank/DDBJ whole genome shotgun (WGS) entry which is preliminary data.</text>
</comment>
<proteinExistence type="predicted"/>
<feature type="transmembrane region" description="Helical" evidence="6">
    <location>
        <begin position="226"/>
        <end position="247"/>
    </location>
</feature>
<name>A0A918XNA8_9PROT</name>
<keyword evidence="2" id="KW-1003">Cell membrane</keyword>
<dbReference type="GO" id="GO:0051301">
    <property type="term" value="P:cell division"/>
    <property type="evidence" value="ECO:0007669"/>
    <property type="project" value="UniProtKB-KW"/>
</dbReference>
<keyword evidence="3 6" id="KW-0812">Transmembrane</keyword>
<evidence type="ECO:0000313" key="8">
    <source>
        <dbReference type="EMBL" id="GHD41405.1"/>
    </source>
</evidence>
<sequence>MWGRNDLALGRDPSTRFLPGLLAVLVYLAVLAAIGGLTALGFVEDWDRRLSGTMTVQIPPVVGAQAEASRETAGERRDAVLRLLRVTPGIADARPLSGADAAALLEPWLGPELVGTLPMPILVDVRLSPGQPLDRDALAERLENAAPGTTLDDHARWLAEAQAIGRSIAATGLVVIVLVSLAAVLAVVFAVRTGLGVHRDEIEILHLIGAPDRFIAAQFQRHTGRLALVGAVIGAVLAAATLAALQWTAARAASGTGPAGLASLLSSIEFGLRDWIALVALPVGAALIATVTARASVLVALARLP</sequence>
<dbReference type="GO" id="GO:0005886">
    <property type="term" value="C:plasma membrane"/>
    <property type="evidence" value="ECO:0007669"/>
    <property type="project" value="UniProtKB-SubCell"/>
</dbReference>
<protein>
    <submittedName>
        <fullName evidence="8">Cell division protein</fullName>
    </submittedName>
</protein>
<dbReference type="Proteomes" id="UP000630353">
    <property type="component" value="Unassembled WGS sequence"/>
</dbReference>
<dbReference type="RefSeq" id="WP_189987393.1">
    <property type="nucleotide sequence ID" value="NZ_BMZS01000001.1"/>
</dbReference>
<reference evidence="8" key="1">
    <citation type="journal article" date="2014" name="Int. J. Syst. Evol. Microbiol.">
        <title>Complete genome sequence of Corynebacterium casei LMG S-19264T (=DSM 44701T), isolated from a smear-ripened cheese.</title>
        <authorList>
            <consortium name="US DOE Joint Genome Institute (JGI-PGF)"/>
            <person name="Walter F."/>
            <person name="Albersmeier A."/>
            <person name="Kalinowski J."/>
            <person name="Ruckert C."/>
        </authorList>
    </citation>
    <scope>NUCLEOTIDE SEQUENCE</scope>
    <source>
        <strain evidence="8">KCTC 42651</strain>
    </source>
</reference>
<keyword evidence="4 6" id="KW-1133">Transmembrane helix</keyword>
<evidence type="ECO:0000256" key="4">
    <source>
        <dbReference type="ARBA" id="ARBA00022989"/>
    </source>
</evidence>
<reference evidence="8" key="2">
    <citation type="submission" date="2020-09" db="EMBL/GenBank/DDBJ databases">
        <authorList>
            <person name="Sun Q."/>
            <person name="Kim S."/>
        </authorList>
    </citation>
    <scope>NUCLEOTIDE SEQUENCE</scope>
    <source>
        <strain evidence="8">KCTC 42651</strain>
    </source>
</reference>
<evidence type="ECO:0000256" key="6">
    <source>
        <dbReference type="SAM" id="Phobius"/>
    </source>
</evidence>
<dbReference type="Pfam" id="PF02687">
    <property type="entry name" value="FtsX"/>
    <property type="match status" value="1"/>
</dbReference>
<evidence type="ECO:0000256" key="5">
    <source>
        <dbReference type="ARBA" id="ARBA00023136"/>
    </source>
</evidence>
<feature type="domain" description="ABC3 transporter permease C-terminal" evidence="7">
    <location>
        <begin position="174"/>
        <end position="295"/>
    </location>
</feature>
<evidence type="ECO:0000256" key="3">
    <source>
        <dbReference type="ARBA" id="ARBA00022692"/>
    </source>
</evidence>
<evidence type="ECO:0000256" key="2">
    <source>
        <dbReference type="ARBA" id="ARBA00022475"/>
    </source>
</evidence>
<dbReference type="PANTHER" id="PTHR47755:SF1">
    <property type="entry name" value="CELL DIVISION PROTEIN FTSX"/>
    <property type="match status" value="1"/>
</dbReference>
<dbReference type="EMBL" id="BMZS01000001">
    <property type="protein sequence ID" value="GHD41405.1"/>
    <property type="molecule type" value="Genomic_DNA"/>
</dbReference>
<dbReference type="PANTHER" id="PTHR47755">
    <property type="entry name" value="CELL DIVISION PROTEIN FTSX"/>
    <property type="match status" value="1"/>
</dbReference>
<keyword evidence="5 6" id="KW-0472">Membrane</keyword>
<organism evidence="8 9">
    <name type="scientific">Thalassobaculum fulvum</name>
    <dbReference type="NCBI Taxonomy" id="1633335"/>
    <lineage>
        <taxon>Bacteria</taxon>
        <taxon>Pseudomonadati</taxon>
        <taxon>Pseudomonadota</taxon>
        <taxon>Alphaproteobacteria</taxon>
        <taxon>Rhodospirillales</taxon>
        <taxon>Thalassobaculaceae</taxon>
        <taxon>Thalassobaculum</taxon>
    </lineage>
</organism>
<feature type="transmembrane region" description="Helical" evidence="6">
    <location>
        <begin position="21"/>
        <end position="43"/>
    </location>
</feature>
<comment type="subcellular location">
    <subcellularLocation>
        <location evidence="1">Cell membrane</location>
        <topology evidence="1">Multi-pass membrane protein</topology>
    </subcellularLocation>
</comment>
<keyword evidence="9" id="KW-1185">Reference proteome</keyword>
<keyword evidence="8" id="KW-0132">Cell division</keyword>
<accession>A0A918XNA8</accession>
<dbReference type="InterPro" id="IPR003838">
    <property type="entry name" value="ABC3_permease_C"/>
</dbReference>
<dbReference type="GO" id="GO:0032153">
    <property type="term" value="C:cell division site"/>
    <property type="evidence" value="ECO:0007669"/>
    <property type="project" value="TreeGrafter"/>
</dbReference>
<dbReference type="InterPro" id="IPR004513">
    <property type="entry name" value="FtsX"/>
</dbReference>
<dbReference type="AlphaFoldDB" id="A0A918XNA8"/>